<comment type="caution">
    <text evidence="2">The sequence shown here is derived from an EMBL/GenBank/DDBJ whole genome shotgun (WGS) entry which is preliminary data.</text>
</comment>
<evidence type="ECO:0000313" key="2">
    <source>
        <dbReference type="EMBL" id="MBB4702399.1"/>
    </source>
</evidence>
<dbReference type="SUPFAM" id="SSF69118">
    <property type="entry name" value="AhpD-like"/>
    <property type="match status" value="1"/>
</dbReference>
<evidence type="ECO:0000313" key="3">
    <source>
        <dbReference type="Proteomes" id="UP000542210"/>
    </source>
</evidence>
<dbReference type="RefSeq" id="WP_239123699.1">
    <property type="nucleotide sequence ID" value="NZ_BOOV01000040.1"/>
</dbReference>
<dbReference type="InterPro" id="IPR029032">
    <property type="entry name" value="AhpD-like"/>
</dbReference>
<keyword evidence="2" id="KW-0575">Peroxidase</keyword>
<evidence type="ECO:0000256" key="1">
    <source>
        <dbReference type="SAM" id="MobiDB-lite"/>
    </source>
</evidence>
<dbReference type="EMBL" id="JACHND010000001">
    <property type="protein sequence ID" value="MBB4702399.1"/>
    <property type="molecule type" value="Genomic_DNA"/>
</dbReference>
<gene>
    <name evidence="2" type="ORF">BJ982_003943</name>
</gene>
<name>A0A7W7GBG0_9ACTN</name>
<keyword evidence="2" id="KW-0560">Oxidoreductase</keyword>
<dbReference type="AlphaFoldDB" id="A0A7W7GBG0"/>
<keyword evidence="3" id="KW-1185">Reference proteome</keyword>
<protein>
    <submittedName>
        <fullName evidence="2">Putative peroxidase-related enzyme</fullName>
    </submittedName>
</protein>
<proteinExistence type="predicted"/>
<feature type="region of interest" description="Disordered" evidence="1">
    <location>
        <begin position="1"/>
        <end position="51"/>
    </location>
</feature>
<dbReference type="Gene3D" id="1.20.1290.10">
    <property type="entry name" value="AhpD-like"/>
    <property type="match status" value="1"/>
</dbReference>
<accession>A0A7W7GBG0</accession>
<organism evidence="2 3">
    <name type="scientific">Sphaerisporangium siamense</name>
    <dbReference type="NCBI Taxonomy" id="795645"/>
    <lineage>
        <taxon>Bacteria</taxon>
        <taxon>Bacillati</taxon>
        <taxon>Actinomycetota</taxon>
        <taxon>Actinomycetes</taxon>
        <taxon>Streptosporangiales</taxon>
        <taxon>Streptosporangiaceae</taxon>
        <taxon>Sphaerisporangium</taxon>
    </lineage>
</organism>
<sequence length="231" mass="24797">MTTSVTHPAPRPAGDVADASASEDISSHLKWPQRPPSVSLGDRRDSGPHIALGTNEPGIRALFQYRPETAHPLILLSEVLLCGESTLSRGDRELIAAYVSARNQCRFCFYTHAAFAAVRAPEGMTLVEQVCEDLDSAPVTAKLRALLRIAGTVQQDGRQVTGELVDAAREVGATDVEIHDTVLIAAAFCMYNRYVDGLATFTPDDPAVYAARASMTGGYVAVNGEQLRRAS</sequence>
<dbReference type="Proteomes" id="UP000542210">
    <property type="component" value="Unassembled WGS sequence"/>
</dbReference>
<dbReference type="PANTHER" id="PTHR35446:SF2">
    <property type="entry name" value="CARBOXYMUCONOLACTONE DECARBOXYLASE-LIKE DOMAIN-CONTAINING PROTEIN"/>
    <property type="match status" value="1"/>
</dbReference>
<reference evidence="2 3" key="1">
    <citation type="submission" date="2020-08" db="EMBL/GenBank/DDBJ databases">
        <title>Sequencing the genomes of 1000 actinobacteria strains.</title>
        <authorList>
            <person name="Klenk H.-P."/>
        </authorList>
    </citation>
    <scope>NUCLEOTIDE SEQUENCE [LARGE SCALE GENOMIC DNA]</scope>
    <source>
        <strain evidence="2 3">DSM 45784</strain>
    </source>
</reference>
<dbReference type="PANTHER" id="PTHR35446">
    <property type="entry name" value="SI:CH211-175M2.5"/>
    <property type="match status" value="1"/>
</dbReference>
<dbReference type="GO" id="GO:0004601">
    <property type="term" value="F:peroxidase activity"/>
    <property type="evidence" value="ECO:0007669"/>
    <property type="project" value="UniProtKB-KW"/>
</dbReference>